<dbReference type="InterPro" id="IPR026590">
    <property type="entry name" value="Ssirtuin_cat_dom"/>
</dbReference>
<reference evidence="6 7" key="1">
    <citation type="submission" date="2016-10" db="EMBL/GenBank/DDBJ databases">
        <title>Evaluation of Human, Veterinary and Environmental Mycobacterium chelonae Isolates by Core Genome Phylogenomic Analysis, Targeted Gene Comparison, and Anti-microbial Susceptibility Patterns: A Tale of Mistaken Identities.</title>
        <authorList>
            <person name="Fogelson S.B."/>
            <person name="Camus A.C."/>
            <person name="Lorenz W."/>
            <person name="Vasireddy R."/>
            <person name="Vasireddy S."/>
            <person name="Smith T."/>
            <person name="Brown-Elliott B.A."/>
            <person name="Wallace R.J.Jr."/>
            <person name="Hasan N.A."/>
            <person name="Reischl U."/>
            <person name="Sanchez S."/>
        </authorList>
    </citation>
    <scope>NUCLEOTIDE SEQUENCE [LARGE SCALE GENOMIC DNA]</scope>
    <source>
        <strain evidence="6 7">15515</strain>
    </source>
</reference>
<dbReference type="EMBL" id="MLIQ01000014">
    <property type="protein sequence ID" value="OHU57046.1"/>
    <property type="molecule type" value="Genomic_DNA"/>
</dbReference>
<gene>
    <name evidence="6" type="ORF">BKG82_12700</name>
</gene>
<dbReference type="InterPro" id="IPR026591">
    <property type="entry name" value="Sirtuin_cat_small_dom_sf"/>
</dbReference>
<dbReference type="PANTHER" id="PTHR11085">
    <property type="entry name" value="NAD-DEPENDENT PROTEIN DEACYLASE SIRTUIN-5, MITOCHONDRIAL-RELATED"/>
    <property type="match status" value="1"/>
</dbReference>
<dbReference type="EC" id="2.3.1.286" evidence="1"/>
<dbReference type="InterPro" id="IPR029035">
    <property type="entry name" value="DHS-like_NAD/FAD-binding_dom"/>
</dbReference>
<dbReference type="InterPro" id="IPR050134">
    <property type="entry name" value="NAD-dep_sirtuin_deacylases"/>
</dbReference>
<dbReference type="Gene3D" id="3.30.1600.10">
    <property type="entry name" value="SIR2/SIRT2 'Small Domain"/>
    <property type="match status" value="1"/>
</dbReference>
<accession>A0A1S1LRX9</accession>
<keyword evidence="2" id="KW-0808">Transferase</keyword>
<keyword evidence="3" id="KW-0520">NAD</keyword>
<evidence type="ECO:0000313" key="7">
    <source>
        <dbReference type="Proteomes" id="UP000180043"/>
    </source>
</evidence>
<comment type="caution">
    <text evidence="4">Lacks conserved residue(s) required for the propagation of feature annotation.</text>
</comment>
<dbReference type="SUPFAM" id="SSF52467">
    <property type="entry name" value="DHS-like NAD/FAD-binding domain"/>
    <property type="match status" value="1"/>
</dbReference>
<protein>
    <recommendedName>
        <fullName evidence="1">protein acetyllysine N-acetyltransferase</fullName>
        <ecNumber evidence="1">2.3.1.286</ecNumber>
    </recommendedName>
</protein>
<evidence type="ECO:0000256" key="2">
    <source>
        <dbReference type="ARBA" id="ARBA00022679"/>
    </source>
</evidence>
<dbReference type="InterPro" id="IPR003000">
    <property type="entry name" value="Sirtuin"/>
</dbReference>
<dbReference type="Proteomes" id="UP000180043">
    <property type="component" value="Unassembled WGS sequence"/>
</dbReference>
<dbReference type="PANTHER" id="PTHR11085:SF4">
    <property type="entry name" value="NAD-DEPENDENT PROTEIN DEACYLASE"/>
    <property type="match status" value="1"/>
</dbReference>
<evidence type="ECO:0000256" key="3">
    <source>
        <dbReference type="ARBA" id="ARBA00023027"/>
    </source>
</evidence>
<dbReference type="PROSITE" id="PS50305">
    <property type="entry name" value="SIRTUIN"/>
    <property type="match status" value="1"/>
</dbReference>
<comment type="caution">
    <text evidence="6">The sequence shown here is derived from an EMBL/GenBank/DDBJ whole genome shotgun (WGS) entry which is preliminary data.</text>
</comment>
<evidence type="ECO:0000259" key="5">
    <source>
        <dbReference type="PROSITE" id="PS50305"/>
    </source>
</evidence>
<evidence type="ECO:0000256" key="1">
    <source>
        <dbReference type="ARBA" id="ARBA00012928"/>
    </source>
</evidence>
<evidence type="ECO:0000313" key="6">
    <source>
        <dbReference type="EMBL" id="OHU57046.1"/>
    </source>
</evidence>
<name>A0A1S1LRX9_MYCCH</name>
<sequence>MMRLVVLTGAGISVESGLSTFRGPDGLWDGHPIADIATAEGFKANPALVQRFYNRLRRQLDQVAPNPAHEALARLEKTLGTQMHLVTQNIDDLHRRAGSVAVTAMHGDLRKVRHVNTGEVRAWSGDVPESETMWRPHVVWFGERTIGLHSVIEKLSTADMFVAIGTSGTVYPANQFAAVARSAGAVTAQINLDPGDDSFDYTWTGPAATVVPVFVDRMLQQFAAWSDSAHCSFYSKNPTR</sequence>
<evidence type="ECO:0000256" key="4">
    <source>
        <dbReference type="PROSITE-ProRule" id="PRU00236"/>
    </source>
</evidence>
<organism evidence="6 7">
    <name type="scientific">Mycobacteroides chelonae</name>
    <name type="common">Mycobacterium chelonae</name>
    <dbReference type="NCBI Taxonomy" id="1774"/>
    <lineage>
        <taxon>Bacteria</taxon>
        <taxon>Bacillati</taxon>
        <taxon>Actinomycetota</taxon>
        <taxon>Actinomycetes</taxon>
        <taxon>Mycobacteriales</taxon>
        <taxon>Mycobacteriaceae</taxon>
        <taxon>Mycobacteroides</taxon>
    </lineage>
</organism>
<dbReference type="GO" id="GO:0070403">
    <property type="term" value="F:NAD+ binding"/>
    <property type="evidence" value="ECO:0007669"/>
    <property type="project" value="InterPro"/>
</dbReference>
<proteinExistence type="predicted"/>
<dbReference type="Pfam" id="PF02146">
    <property type="entry name" value="SIR2"/>
    <property type="match status" value="1"/>
</dbReference>
<dbReference type="Gene3D" id="3.40.50.1220">
    <property type="entry name" value="TPP-binding domain"/>
    <property type="match status" value="1"/>
</dbReference>
<dbReference type="GO" id="GO:0017136">
    <property type="term" value="F:histone deacetylase activity, NAD-dependent"/>
    <property type="evidence" value="ECO:0007669"/>
    <property type="project" value="TreeGrafter"/>
</dbReference>
<feature type="domain" description="Deacetylase sirtuin-type" evidence="5">
    <location>
        <begin position="1"/>
        <end position="221"/>
    </location>
</feature>
<dbReference type="AlphaFoldDB" id="A0A1S1LRX9"/>